<dbReference type="Proteomes" id="UP000796880">
    <property type="component" value="Unassembled WGS sequence"/>
</dbReference>
<evidence type="ECO:0000256" key="1">
    <source>
        <dbReference type="SAM" id="MobiDB-lite"/>
    </source>
</evidence>
<feature type="compositionally biased region" description="Polar residues" evidence="1">
    <location>
        <begin position="58"/>
        <end position="79"/>
    </location>
</feature>
<comment type="caution">
    <text evidence="2">The sequence shown here is derived from an EMBL/GenBank/DDBJ whole genome shotgun (WGS) entry which is preliminary data.</text>
</comment>
<dbReference type="AlphaFoldDB" id="A0A8K0DP87"/>
<sequence length="157" mass="17412">MLALGLPAGRRGLGLACRVLGCSKLAGAYGWLLALGMSDSSSDDREVYEYGDDDIVYSDNTSDGEPSQDVNNEDGSAQNIREDTQGIEGFAITDIRSSIKTTDRLRRLLLPFGINPNVTFRVPDRDDDPSRPKAREAVFHIAFFEYELRLPLIPVFR</sequence>
<gene>
    <name evidence="2" type="ORF">FNV43_RR21909</name>
</gene>
<protein>
    <submittedName>
        <fullName evidence="2">Uncharacterized protein</fullName>
    </submittedName>
</protein>
<evidence type="ECO:0000313" key="3">
    <source>
        <dbReference type="Proteomes" id="UP000796880"/>
    </source>
</evidence>
<feature type="region of interest" description="Disordered" evidence="1">
    <location>
        <begin position="55"/>
        <end position="83"/>
    </location>
</feature>
<evidence type="ECO:0000313" key="2">
    <source>
        <dbReference type="EMBL" id="KAF3434822.1"/>
    </source>
</evidence>
<dbReference type="EMBL" id="VOIH02000010">
    <property type="protein sequence ID" value="KAF3434822.1"/>
    <property type="molecule type" value="Genomic_DNA"/>
</dbReference>
<organism evidence="2 3">
    <name type="scientific">Rhamnella rubrinervis</name>
    <dbReference type="NCBI Taxonomy" id="2594499"/>
    <lineage>
        <taxon>Eukaryota</taxon>
        <taxon>Viridiplantae</taxon>
        <taxon>Streptophyta</taxon>
        <taxon>Embryophyta</taxon>
        <taxon>Tracheophyta</taxon>
        <taxon>Spermatophyta</taxon>
        <taxon>Magnoliopsida</taxon>
        <taxon>eudicotyledons</taxon>
        <taxon>Gunneridae</taxon>
        <taxon>Pentapetalae</taxon>
        <taxon>rosids</taxon>
        <taxon>fabids</taxon>
        <taxon>Rosales</taxon>
        <taxon>Rhamnaceae</taxon>
        <taxon>rhamnoid group</taxon>
        <taxon>Rhamneae</taxon>
        <taxon>Rhamnella</taxon>
    </lineage>
</organism>
<accession>A0A8K0DP87</accession>
<reference evidence="2" key="1">
    <citation type="submission" date="2020-03" db="EMBL/GenBank/DDBJ databases">
        <title>A high-quality chromosome-level genome assembly of a woody plant with both climbing and erect habits, Rhamnella rubrinervis.</title>
        <authorList>
            <person name="Lu Z."/>
            <person name="Yang Y."/>
            <person name="Zhu X."/>
            <person name="Sun Y."/>
        </authorList>
    </citation>
    <scope>NUCLEOTIDE SEQUENCE</scope>
    <source>
        <strain evidence="2">BYM</strain>
        <tissue evidence="2">Leaf</tissue>
    </source>
</reference>
<keyword evidence="3" id="KW-1185">Reference proteome</keyword>
<proteinExistence type="predicted"/>
<name>A0A8K0DP87_9ROSA</name>